<dbReference type="EMBL" id="JAMXLY010000012">
    <property type="protein sequence ID" value="MCO6025184.1"/>
    <property type="molecule type" value="Genomic_DNA"/>
</dbReference>
<dbReference type="Gene3D" id="2.60.40.1180">
    <property type="entry name" value="Golgi alpha-mannosidase II"/>
    <property type="match status" value="2"/>
</dbReference>
<feature type="domain" description="Glycoside hydrolase family 31 N-terminal" evidence="4">
    <location>
        <begin position="36"/>
        <end position="195"/>
    </location>
</feature>
<dbReference type="SUPFAM" id="SSF51445">
    <property type="entry name" value="(Trans)glycosidases"/>
    <property type="match status" value="1"/>
</dbReference>
<dbReference type="Pfam" id="PF21365">
    <property type="entry name" value="Glyco_hydro_31_3rd"/>
    <property type="match status" value="2"/>
</dbReference>
<dbReference type="InterPro" id="IPR025887">
    <property type="entry name" value="Glyco_hydro_31_N_dom"/>
</dbReference>
<comment type="similarity">
    <text evidence="1 2">Belongs to the glycosyl hydrolase 31 family.</text>
</comment>
<evidence type="ECO:0000259" key="5">
    <source>
        <dbReference type="Pfam" id="PF17137"/>
    </source>
</evidence>
<evidence type="ECO:0000259" key="3">
    <source>
        <dbReference type="Pfam" id="PF01055"/>
    </source>
</evidence>
<dbReference type="InterPro" id="IPR051816">
    <property type="entry name" value="Glycosyl_Hydrolase_31"/>
</dbReference>
<dbReference type="PANTHER" id="PTHR43863:SF2">
    <property type="entry name" value="MALTASE-GLUCOAMYLASE"/>
    <property type="match status" value="1"/>
</dbReference>
<accession>A0ABT1BVS1</accession>
<reference evidence="7 8" key="1">
    <citation type="submission" date="2022-06" db="EMBL/GenBank/DDBJ databases">
        <title>A taxonomic note on the genus Prevotella: Description of four novel genera and emended description of the genera Hallella and Xylanibacter.</title>
        <authorList>
            <person name="Hitch T.C.A."/>
        </authorList>
    </citation>
    <scope>NUCLEOTIDE SEQUENCE [LARGE SCALE GENOMIC DNA]</scope>
    <source>
        <strain evidence="7 8">DSM 100619</strain>
    </source>
</reference>
<proteinExistence type="inferred from homology"/>
<evidence type="ECO:0000256" key="1">
    <source>
        <dbReference type="ARBA" id="ARBA00007806"/>
    </source>
</evidence>
<keyword evidence="8" id="KW-1185">Reference proteome</keyword>
<dbReference type="RefSeq" id="WP_252760544.1">
    <property type="nucleotide sequence ID" value="NZ_JAMXLY010000012.1"/>
</dbReference>
<evidence type="ECO:0000259" key="4">
    <source>
        <dbReference type="Pfam" id="PF13802"/>
    </source>
</evidence>
<evidence type="ECO:0000313" key="8">
    <source>
        <dbReference type="Proteomes" id="UP001204015"/>
    </source>
</evidence>
<gene>
    <name evidence="7" type="ORF">NG821_04910</name>
</gene>
<evidence type="ECO:0000256" key="2">
    <source>
        <dbReference type="RuleBase" id="RU361185"/>
    </source>
</evidence>
<sequence length="811" mass="94196">MKRFILLLSILISIGYVNAENLHRFKIKVNKQICYISFFSPRIVRIVKSPVNSTQSIDRKSLVVTMIPEKDIALSYKENSTDVTISSSQLTVMLNKKTGNIQFLHKRKNLLREKGCYFEKRTTGRDANSYKINQTYTLDKDEPIYGLGTIQNGKLNRRGTSIFMEQSNLQDFQYVIQSIKGWGIYWDNYSRAKFDDSNKGMSFTAEVGDYIDYYFMYGGSADGLNAQMRELSGKVPMPPMWTFGYCQSRERYKSSKELLDVLNKYRELKVPIDGIIQDWQYWGSNYTWNAMDFLSENFANGKQMINQIHKNHAHLMISIWSSFGPETKAYKQLDKEGLLFNIQTWPQSGLSFWPPRMDYPSGVRVYDCYSQKGRDIYWNNLKTLFNDGVDAWWMDSSEPDYFNSKDTDYEHMTGLGSWRRVRNAFPLCTVSGVYNHQRKASSDKRVFIMTRSAFAGQQRYGANMWSGDVTSSWDMLRKQIPAGLNFSLTGDPNFNTDIGGFFCGSYNTKGPGSASRNPQYRELYVRWLQYGLFCPIFRSHGTDSPREIYYFGEKGEPIYDAIDKSICLRYKLLPYIYSTAWQVTHNDKSYMRALISDFPSDKKVWNLCDEFMFGQSILATPIVKSQYTDEQVIKEDAMTGWNKRNNTPDTSDEYKPIDFTATKECQKYLPKGAKWYYFWTNKLYDGGRKVNIQTSIDQAPMFVRAGSIIPIGPAMQYVGQKPWDNLEIRVYPGADATFTLYEDEGDSYDYEKGIFSIIEFHWNEKKHQLTITDRKGQYPGMLQKRKFNIQLIGTSLQKTIEYDGLEKIVKL</sequence>
<dbReference type="SUPFAM" id="SSF51011">
    <property type="entry name" value="Glycosyl hydrolase domain"/>
    <property type="match status" value="1"/>
</dbReference>
<feature type="domain" description="Glycoside hydrolase family 31 TIM barrel" evidence="3">
    <location>
        <begin position="236"/>
        <end position="578"/>
    </location>
</feature>
<dbReference type="SUPFAM" id="SSF74650">
    <property type="entry name" value="Galactose mutarotase-like"/>
    <property type="match status" value="1"/>
</dbReference>
<dbReference type="Pfam" id="PF17137">
    <property type="entry name" value="DUF5110"/>
    <property type="match status" value="1"/>
</dbReference>
<evidence type="ECO:0000313" key="7">
    <source>
        <dbReference type="EMBL" id="MCO6025184.1"/>
    </source>
</evidence>
<dbReference type="InterPro" id="IPR000322">
    <property type="entry name" value="Glyco_hydro_31_TIM"/>
</dbReference>
<dbReference type="InterPro" id="IPR017853">
    <property type="entry name" value="GH"/>
</dbReference>
<protein>
    <submittedName>
        <fullName evidence="7">DUF5110 domain-containing protein</fullName>
    </submittedName>
</protein>
<dbReference type="PANTHER" id="PTHR43863">
    <property type="entry name" value="HYDROLASE, PUTATIVE (AFU_ORTHOLOGUE AFUA_1G03140)-RELATED"/>
    <property type="match status" value="1"/>
</dbReference>
<keyword evidence="2" id="KW-0378">Hydrolase</keyword>
<feature type="domain" description="Glycosyl hydrolase family 31 C-terminal" evidence="6">
    <location>
        <begin position="662"/>
        <end position="709"/>
    </location>
</feature>
<evidence type="ECO:0000259" key="6">
    <source>
        <dbReference type="Pfam" id="PF21365"/>
    </source>
</evidence>
<dbReference type="InterPro" id="IPR013780">
    <property type="entry name" value="Glyco_hydro_b"/>
</dbReference>
<name>A0ABT1BVS1_9BACT</name>
<dbReference type="InterPro" id="IPR048395">
    <property type="entry name" value="Glyco_hydro_31_C"/>
</dbReference>
<dbReference type="Pfam" id="PF01055">
    <property type="entry name" value="Glyco_hydro_31_2nd"/>
    <property type="match status" value="1"/>
</dbReference>
<dbReference type="CDD" id="cd14752">
    <property type="entry name" value="GH31_N"/>
    <property type="match status" value="1"/>
</dbReference>
<feature type="domain" description="DUF5110" evidence="5">
    <location>
        <begin position="725"/>
        <end position="793"/>
    </location>
</feature>
<dbReference type="CDD" id="cd06591">
    <property type="entry name" value="GH31_xylosidase_XylS"/>
    <property type="match status" value="1"/>
</dbReference>
<dbReference type="Proteomes" id="UP001204015">
    <property type="component" value="Unassembled WGS sequence"/>
</dbReference>
<organism evidence="7 8">
    <name type="scientific">Segatella cerevisiae</name>
    <dbReference type="NCBI Taxonomy" id="2053716"/>
    <lineage>
        <taxon>Bacteria</taxon>
        <taxon>Pseudomonadati</taxon>
        <taxon>Bacteroidota</taxon>
        <taxon>Bacteroidia</taxon>
        <taxon>Bacteroidales</taxon>
        <taxon>Prevotellaceae</taxon>
        <taxon>Segatella</taxon>
    </lineage>
</organism>
<dbReference type="InterPro" id="IPR011013">
    <property type="entry name" value="Gal_mutarotase_sf_dom"/>
</dbReference>
<feature type="domain" description="Glycosyl hydrolase family 31 C-terminal" evidence="6">
    <location>
        <begin position="589"/>
        <end position="631"/>
    </location>
</feature>
<dbReference type="InterPro" id="IPR033403">
    <property type="entry name" value="DUF5110"/>
</dbReference>
<dbReference type="Gene3D" id="3.20.20.80">
    <property type="entry name" value="Glycosidases"/>
    <property type="match status" value="1"/>
</dbReference>
<dbReference type="Gene3D" id="2.60.40.1760">
    <property type="entry name" value="glycosyl hydrolase (family 31)"/>
    <property type="match status" value="1"/>
</dbReference>
<dbReference type="Pfam" id="PF13802">
    <property type="entry name" value="Gal_mutarotas_2"/>
    <property type="match status" value="1"/>
</dbReference>
<keyword evidence="2" id="KW-0326">Glycosidase</keyword>
<comment type="caution">
    <text evidence="7">The sequence shown here is derived from an EMBL/GenBank/DDBJ whole genome shotgun (WGS) entry which is preliminary data.</text>
</comment>